<evidence type="ECO:0000313" key="4">
    <source>
        <dbReference type="Proteomes" id="UP000541033"/>
    </source>
</evidence>
<comment type="caution">
    <text evidence="3">The sequence shown here is derived from an EMBL/GenBank/DDBJ whole genome shotgun (WGS) entry which is preliminary data.</text>
</comment>
<feature type="domain" description="NADP-dependent oxidoreductase" evidence="2">
    <location>
        <begin position="24"/>
        <end position="322"/>
    </location>
</feature>
<dbReference type="PANTHER" id="PTHR43364:SF6">
    <property type="entry name" value="OXIDOREDUCTASE-RELATED"/>
    <property type="match status" value="1"/>
</dbReference>
<dbReference type="SUPFAM" id="SSF51430">
    <property type="entry name" value="NAD(P)-linked oxidoreductase"/>
    <property type="match status" value="1"/>
</dbReference>
<dbReference type="InterPro" id="IPR036812">
    <property type="entry name" value="NAD(P)_OxRdtase_dom_sf"/>
</dbReference>
<dbReference type="PANTHER" id="PTHR43364">
    <property type="entry name" value="NADH-SPECIFIC METHYLGLYOXAL REDUCTASE-RELATED"/>
    <property type="match status" value="1"/>
</dbReference>
<accession>A0A7X5R012</accession>
<dbReference type="GO" id="GO:0005829">
    <property type="term" value="C:cytosol"/>
    <property type="evidence" value="ECO:0007669"/>
    <property type="project" value="TreeGrafter"/>
</dbReference>
<dbReference type="PROSITE" id="PS00062">
    <property type="entry name" value="ALDOKETO_REDUCTASE_2"/>
    <property type="match status" value="1"/>
</dbReference>
<evidence type="ECO:0000259" key="2">
    <source>
        <dbReference type="Pfam" id="PF00248"/>
    </source>
</evidence>
<proteinExistence type="predicted"/>
<organism evidence="3 4">
    <name type="scientific">Lysinibacter cavernae</name>
    <dbReference type="NCBI Taxonomy" id="1640652"/>
    <lineage>
        <taxon>Bacteria</taxon>
        <taxon>Bacillati</taxon>
        <taxon>Actinomycetota</taxon>
        <taxon>Actinomycetes</taxon>
        <taxon>Micrococcales</taxon>
        <taxon>Microbacteriaceae</taxon>
        <taxon>Lysinibacter</taxon>
    </lineage>
</organism>
<evidence type="ECO:0000256" key="1">
    <source>
        <dbReference type="ARBA" id="ARBA00023002"/>
    </source>
</evidence>
<dbReference type="GO" id="GO:0016491">
    <property type="term" value="F:oxidoreductase activity"/>
    <property type="evidence" value="ECO:0007669"/>
    <property type="project" value="UniProtKB-KW"/>
</dbReference>
<dbReference type="InterPro" id="IPR018170">
    <property type="entry name" value="Aldo/ket_reductase_CS"/>
</dbReference>
<keyword evidence="1" id="KW-0560">Oxidoreductase</keyword>
<dbReference type="Pfam" id="PF00248">
    <property type="entry name" value="Aldo_ket_red"/>
    <property type="match status" value="1"/>
</dbReference>
<dbReference type="InterPro" id="IPR050523">
    <property type="entry name" value="AKR_Detox_Biosynth"/>
</dbReference>
<dbReference type="AlphaFoldDB" id="A0A7X5R012"/>
<evidence type="ECO:0000313" key="3">
    <source>
        <dbReference type="EMBL" id="NIH53174.1"/>
    </source>
</evidence>
<sequence>MTSAIPETTQHRVQIGSSDLEVFPLALGGNVFGWTADRETSFDVLDAFTAAGGNFIDTADGYSHWAPGNEGGESETVIGEWVDARGNRDDVIIATKVSTHPKYLGLKPDNIGAAADASLRRLGTDYIDLYYAHFDDETVPLEDTIGALNRLVEEGKIRYIGISNYSAARIDEWFRITNENAFHKAVALQPHYNLVERGFEAKLRERAERENLGVFPYFSLAKGFLTGKYREAGKDAQSLSPRADGALAYLDDRGQRVLAALDAAAAHHNVQPTSIALAWLRQQPTVVAPLASARTVDQLTDLIASTTVVLTPEELASLDEASAA</sequence>
<dbReference type="Gene3D" id="3.20.20.100">
    <property type="entry name" value="NADP-dependent oxidoreductase domain"/>
    <property type="match status" value="1"/>
</dbReference>
<dbReference type="RefSeq" id="WP_167148571.1">
    <property type="nucleotide sequence ID" value="NZ_JAAMOX010000001.1"/>
</dbReference>
<gene>
    <name evidence="3" type="ORF">FHX76_001042</name>
</gene>
<reference evidence="3 4" key="1">
    <citation type="submission" date="2020-02" db="EMBL/GenBank/DDBJ databases">
        <title>Sequencing the genomes of 1000 actinobacteria strains.</title>
        <authorList>
            <person name="Klenk H.-P."/>
        </authorList>
    </citation>
    <scope>NUCLEOTIDE SEQUENCE [LARGE SCALE GENOMIC DNA]</scope>
    <source>
        <strain evidence="3 4">DSM 27960</strain>
    </source>
</reference>
<dbReference type="Proteomes" id="UP000541033">
    <property type="component" value="Unassembled WGS sequence"/>
</dbReference>
<keyword evidence="4" id="KW-1185">Reference proteome</keyword>
<dbReference type="CDD" id="cd19081">
    <property type="entry name" value="AKR_AKR9C1"/>
    <property type="match status" value="1"/>
</dbReference>
<name>A0A7X5R012_9MICO</name>
<dbReference type="PRINTS" id="PR00069">
    <property type="entry name" value="ALDKETRDTASE"/>
</dbReference>
<dbReference type="FunFam" id="3.20.20.100:FF:000004">
    <property type="entry name" value="Oxidoreductase, aldo/keto reductase"/>
    <property type="match status" value="1"/>
</dbReference>
<protein>
    <submittedName>
        <fullName evidence="3">Aryl-alcohol dehydrogenase-like predicted oxidoreductase</fullName>
    </submittedName>
</protein>
<dbReference type="InterPro" id="IPR020471">
    <property type="entry name" value="AKR"/>
</dbReference>
<dbReference type="InterPro" id="IPR023210">
    <property type="entry name" value="NADP_OxRdtase_dom"/>
</dbReference>
<dbReference type="EMBL" id="JAAMOX010000001">
    <property type="protein sequence ID" value="NIH53174.1"/>
    <property type="molecule type" value="Genomic_DNA"/>
</dbReference>